<protein>
    <submittedName>
        <fullName evidence="2">Uncharacterized protein</fullName>
    </submittedName>
</protein>
<evidence type="ECO:0000313" key="3">
    <source>
        <dbReference type="Proteomes" id="UP000030693"/>
    </source>
</evidence>
<feature type="compositionally biased region" description="Low complexity" evidence="1">
    <location>
        <begin position="13"/>
        <end position="45"/>
    </location>
</feature>
<feature type="region of interest" description="Disordered" evidence="1">
    <location>
        <begin position="702"/>
        <end position="725"/>
    </location>
</feature>
<accession>A0A058ZCG7</accession>
<gene>
    <name evidence="2" type="ORF">H696_01054</name>
</gene>
<feature type="region of interest" description="Disordered" evidence="1">
    <location>
        <begin position="1"/>
        <end position="45"/>
    </location>
</feature>
<sequence length="1691" mass="175904">MSLSFSQQAGRLAAGAGSGPAPSSATGAAPAASADSDSANSNGVPSPILPALCSPLPPSLRSITADDHQYAPALPVVGFHFDSILRSPSGGSPASSASQPWATHMRNEILAYAQSSLGNMHAIELDSAFPEPELIAACGSASSTNHPLPGSLGLINVRQVAHNFRQLPGTVVLVRLINNPLNGVLDLAKLDNVKLGDLGEDSPEFDPLSSSPPPSPSPFLPTAAATAPGVLQPLSPDLKSLEKQEEEHLVSEVVASRVSWLDLSTRVVVLLISLPLLSPRMISPDVLEHAQKRHTRLASVLNASASIAVSSSGTSSGAVPGNVAPFARPAHHSGNSLIVFSKIGLKDSLAFFKNFEEDLLSPTQLVYRTRAAIISQLELDALPKGSRVRHVLGRRISACVRAGLALEQSGPMRDTLTHYGDAVVALRELAGFGVFSAAGSPPMSPSVGPLSAPASTRASVNTSTTSLPAVGPSGIGGSHTRLSLSSLQASADDLSGLEPPLGPGSGTALVESPGGDGSSSSLDVPELTGEGVGTMAGEGISTAIESPVPSPRLETHSEPQEHAAGSPNIGTSGESSSGQMTLEFLLEVRGVAEWLFARGCFTHTRLLQAELSVLGLAQPEVILSRLRAGTYGQLEKEWLTGHLSFAQWLCDRFDESNPGVGPLDQSISSSALHIDHLTWIARQNIIVALAYRSCVPQYRPTATSGAAGPAAGTSTPSSPVTPSAVPLTRQSITHHQNIIRARRAALLSRASTLFAAGAGQLRVRAEKSVLVQQLLINSIGASSGGMPADTVAAANGPTAGSGLLHLVARTNFLGVYAWAGRNPVHRAMHWLQSGSGACCIVNPANDQATGSGAVRFVVPDAPGTSLLATTVLPTTATSGIHSQAEDPGAGAGSDSGSVNSSHTSDAAVADSSPSVTSAPLAVTSDTWHSNILDDDGGEHEPWLAAVWCLEQAATIQHHLQLGTLLLYTLAQKAVFLQLAGHTALALAVACRVLSAQVDRQMPLARNVPPLLRLAGPGVAYHRYEQALAGVLAPRPSPSRSPYVGPQGTECHALLPTRTVLGLAHLALQAGRRLVVTSGEHVEVAQATLGLGLAMLATAPGSVAPADRAQALELVRLLGPLLDAAVPADGPPAEALPLCCPFGLVAELSNIDGTSGRQQAPQLALDLTASLPMGLRFAGVRLHFTPISSRVKMFGGIIPPPVAWQTVDCNLVSGEADALLPAVDPVAGPTPHRFTLDVPSSSFRSHFQIDRISLLGVQLLDSEYCTLRRPVLLELPLVSSIFPSSSLPPQGDIVPRGVNIQPVLLPAETAEPGSVCLGDDLAPEGFLLLDVWYSLSPFFSSPGITAATDLQLRVAPSYLDIEVSQTPPTPAQLARGSVLPFPLDASAGKDTNPPLQTSSTQRTEEIIRRGRAVYLRFMAPNRPASASATSMAGLLRLLASRKLTVSLSIVGPQRQTLLTRSMVVQAPFLARASSAFSLDLTLPQYLRTPSLWLHAVETGTGDETTSLWKPCADQPQGPLLPGSRVTLLTPSAALVHVSYSLPGDAPAPSPRRQIHFSLKHPAPPPPSISTPTYTLIADVPACVPLLKPTPIRVMVVPPLGPEVQNCRIQLAPTQTQQPGTPTSGGASANRAEGIPYQVVGPQSAPADGTAEHIWNLLPYRTGVLHLPVFELHMGGSTTPMAVSLSGTTTVME</sequence>
<feature type="region of interest" description="Disordered" evidence="1">
    <location>
        <begin position="492"/>
        <end position="576"/>
    </location>
</feature>
<feature type="region of interest" description="Disordered" evidence="1">
    <location>
        <begin position="879"/>
        <end position="916"/>
    </location>
</feature>
<dbReference type="Proteomes" id="UP000030693">
    <property type="component" value="Unassembled WGS sequence"/>
</dbReference>
<name>A0A058ZCG7_FONAL</name>
<feature type="compositionally biased region" description="Pro residues" evidence="1">
    <location>
        <begin position="210"/>
        <end position="219"/>
    </location>
</feature>
<feature type="compositionally biased region" description="Low complexity" evidence="1">
    <location>
        <begin position="885"/>
        <end position="916"/>
    </location>
</feature>
<evidence type="ECO:0000313" key="2">
    <source>
        <dbReference type="EMBL" id="KCV71636.1"/>
    </source>
</evidence>
<dbReference type="EMBL" id="KB932202">
    <property type="protein sequence ID" value="KCV71636.1"/>
    <property type="molecule type" value="Genomic_DNA"/>
</dbReference>
<evidence type="ECO:0000256" key="1">
    <source>
        <dbReference type="SAM" id="MobiDB-lite"/>
    </source>
</evidence>
<feature type="compositionally biased region" description="Polar residues" evidence="1">
    <location>
        <begin position="453"/>
        <end position="467"/>
    </location>
</feature>
<organism evidence="2">
    <name type="scientific">Fonticula alba</name>
    <name type="common">Slime mold</name>
    <dbReference type="NCBI Taxonomy" id="691883"/>
    <lineage>
        <taxon>Eukaryota</taxon>
        <taxon>Rotosphaerida</taxon>
        <taxon>Fonticulaceae</taxon>
        <taxon>Fonticula</taxon>
    </lineage>
</organism>
<feature type="region of interest" description="Disordered" evidence="1">
    <location>
        <begin position="443"/>
        <end position="477"/>
    </location>
</feature>
<reference evidence="2" key="1">
    <citation type="submission" date="2013-04" db="EMBL/GenBank/DDBJ databases">
        <title>The Genome Sequence of Fonticula alba ATCC 38817.</title>
        <authorList>
            <consortium name="The Broad Institute Genomics Platform"/>
            <person name="Russ C."/>
            <person name="Cuomo C."/>
            <person name="Burger G."/>
            <person name="Gray M.W."/>
            <person name="Holland P.W.H."/>
            <person name="King N."/>
            <person name="Lang F.B.F."/>
            <person name="Roger A.J."/>
            <person name="Ruiz-Trillo I."/>
            <person name="Brown M."/>
            <person name="Walker B."/>
            <person name="Young S."/>
            <person name="Zeng Q."/>
            <person name="Gargeya S."/>
            <person name="Fitzgerald M."/>
            <person name="Haas B."/>
            <person name="Abouelleil A."/>
            <person name="Allen A.W."/>
            <person name="Alvarado L."/>
            <person name="Arachchi H.M."/>
            <person name="Berlin A.M."/>
            <person name="Chapman S.B."/>
            <person name="Gainer-Dewar J."/>
            <person name="Goldberg J."/>
            <person name="Griggs A."/>
            <person name="Gujja S."/>
            <person name="Hansen M."/>
            <person name="Howarth C."/>
            <person name="Imamovic A."/>
            <person name="Ireland A."/>
            <person name="Larimer J."/>
            <person name="McCowan C."/>
            <person name="Murphy C."/>
            <person name="Pearson M."/>
            <person name="Poon T.W."/>
            <person name="Priest M."/>
            <person name="Roberts A."/>
            <person name="Saif S."/>
            <person name="Shea T."/>
            <person name="Sisk P."/>
            <person name="Sykes S."/>
            <person name="Wortman J."/>
            <person name="Nusbaum C."/>
            <person name="Birren B."/>
        </authorList>
    </citation>
    <scope>NUCLEOTIDE SEQUENCE [LARGE SCALE GENOMIC DNA]</scope>
    <source>
        <strain evidence="2">ATCC 38817</strain>
    </source>
</reference>
<dbReference type="GeneID" id="20525779"/>
<feature type="region of interest" description="Disordered" evidence="1">
    <location>
        <begin position="201"/>
        <end position="224"/>
    </location>
</feature>
<proteinExistence type="predicted"/>
<dbReference type="RefSeq" id="XP_009493215.1">
    <property type="nucleotide sequence ID" value="XM_009494940.1"/>
</dbReference>
<keyword evidence="3" id="KW-1185">Reference proteome</keyword>